<name>A0A8J1T8M3_OWEFU</name>
<reference evidence="2" key="1">
    <citation type="submission" date="2022-03" db="EMBL/GenBank/DDBJ databases">
        <authorList>
            <person name="Martin C."/>
        </authorList>
    </citation>
    <scope>NUCLEOTIDE SEQUENCE</scope>
</reference>
<accession>A0A8J1T8M3</accession>
<dbReference type="AlphaFoldDB" id="A0A8J1T8M3"/>
<evidence type="ECO:0000313" key="3">
    <source>
        <dbReference type="Proteomes" id="UP000749559"/>
    </source>
</evidence>
<dbReference type="PANTHER" id="PTHR45964:SF5">
    <property type="entry name" value="WSCD FAMILY MEMBER CG9164"/>
    <property type="match status" value="1"/>
</dbReference>
<dbReference type="InterPro" id="IPR027417">
    <property type="entry name" value="P-loop_NTPase"/>
</dbReference>
<dbReference type="SUPFAM" id="SSF52540">
    <property type="entry name" value="P-loop containing nucleoside triphosphate hydrolases"/>
    <property type="match status" value="1"/>
</dbReference>
<organism evidence="2 3">
    <name type="scientific">Owenia fusiformis</name>
    <name type="common">Polychaete worm</name>
    <dbReference type="NCBI Taxonomy" id="6347"/>
    <lineage>
        <taxon>Eukaryota</taxon>
        <taxon>Metazoa</taxon>
        <taxon>Spiralia</taxon>
        <taxon>Lophotrochozoa</taxon>
        <taxon>Annelida</taxon>
        <taxon>Polychaeta</taxon>
        <taxon>Sedentaria</taxon>
        <taxon>Canalipalpata</taxon>
        <taxon>Sabellida</taxon>
        <taxon>Oweniida</taxon>
        <taxon>Oweniidae</taxon>
        <taxon>Owenia</taxon>
    </lineage>
</organism>
<dbReference type="InterPro" id="IPR000863">
    <property type="entry name" value="Sulfotransferase_dom"/>
</dbReference>
<gene>
    <name evidence="2" type="ORF">OFUS_LOCUS10007</name>
</gene>
<dbReference type="Proteomes" id="UP000749559">
    <property type="component" value="Unassembled WGS sequence"/>
</dbReference>
<dbReference type="Pfam" id="PF00685">
    <property type="entry name" value="Sulfotransfer_1"/>
    <property type="match status" value="1"/>
</dbReference>
<comment type="caution">
    <text evidence="2">The sequence shown here is derived from an EMBL/GenBank/DDBJ whole genome shotgun (WGS) entry which is preliminary data.</text>
</comment>
<keyword evidence="3" id="KW-1185">Reference proteome</keyword>
<dbReference type="InterPro" id="IPR051589">
    <property type="entry name" value="Sialate-O-sulfotransferase"/>
</dbReference>
<evidence type="ECO:0000256" key="1">
    <source>
        <dbReference type="ARBA" id="ARBA00010236"/>
    </source>
</evidence>
<proteinExistence type="inferred from homology"/>
<comment type="similarity">
    <text evidence="1">Belongs to the WSCD family.</text>
</comment>
<dbReference type="GO" id="GO:0008146">
    <property type="term" value="F:sulfotransferase activity"/>
    <property type="evidence" value="ECO:0007669"/>
    <property type="project" value="InterPro"/>
</dbReference>
<evidence type="ECO:0000313" key="2">
    <source>
        <dbReference type="EMBL" id="CAH1783688.1"/>
    </source>
</evidence>
<dbReference type="PANTHER" id="PTHR45964">
    <property type="entry name" value="WSCD FAMILY MEMBER CG9164"/>
    <property type="match status" value="1"/>
</dbReference>
<dbReference type="Gene3D" id="3.40.50.300">
    <property type="entry name" value="P-loop containing nucleotide triphosphate hydrolases"/>
    <property type="match status" value="1"/>
</dbReference>
<dbReference type="OrthoDB" id="5985073at2759"/>
<protein>
    <submittedName>
        <fullName evidence="2">Uncharacterized protein</fullName>
    </submittedName>
</protein>
<dbReference type="EMBL" id="CAIIXF020000005">
    <property type="protein sequence ID" value="CAH1783688.1"/>
    <property type="molecule type" value="Genomic_DNA"/>
</dbReference>
<sequence>MGNYCKQMMHKAFSLRLLSTWGFIFLVAILIWILDNRDERIGRYGTIDDYNKMFDNITDLTLVYDESVIGDAKGLKEKLAAKAAEKKKTDKELNKVLNQINVDIKVPGKCEKTCQSLKFANPPLPWITANPSFPGSGSTWSRFLMQQITGIPCGSVYHAKSECFPGEGVQDETVLCVKTHGQPKHYNFFTRAVIIIRNCRDTLIAERKRRSLYDVRRGSINMLMGQDWNAWSELKAVAWREFYLSWLNTTKDIHILTYEKLLKDVRGELSKIAQFFNMEIAPDILDCVVENKDSRSRRASLNATAMKNFDPFSSTVSTHIDQNMKIVCEAIKNRFPKEECAFLKTH</sequence>